<comment type="similarity">
    <text evidence="3 7">Belongs to the IspD/TarI cytidylyltransferase family. IspD subfamily.</text>
</comment>
<gene>
    <name evidence="7 8" type="primary">ispD</name>
    <name evidence="8" type="ORF">INF28_07850</name>
</gene>
<organism evidence="8 9">
    <name type="scientific">Ructibacterium gallinarum</name>
    <dbReference type="NCBI Taxonomy" id="2779355"/>
    <lineage>
        <taxon>Bacteria</taxon>
        <taxon>Bacillati</taxon>
        <taxon>Bacillota</taxon>
        <taxon>Clostridia</taxon>
        <taxon>Eubacteriales</taxon>
        <taxon>Oscillospiraceae</taxon>
        <taxon>Ructibacterium</taxon>
    </lineage>
</organism>
<dbReference type="GO" id="GO:0019288">
    <property type="term" value="P:isopentenyl diphosphate biosynthetic process, methylerythritol 4-phosphate pathway"/>
    <property type="evidence" value="ECO:0007669"/>
    <property type="project" value="UniProtKB-UniRule"/>
</dbReference>
<dbReference type="Pfam" id="PF01128">
    <property type="entry name" value="IspD"/>
    <property type="match status" value="1"/>
</dbReference>
<accession>A0A9D5R9D3</accession>
<evidence type="ECO:0000256" key="7">
    <source>
        <dbReference type="HAMAP-Rule" id="MF_00108"/>
    </source>
</evidence>
<dbReference type="InterPro" id="IPR018294">
    <property type="entry name" value="ISPD_synthase_CS"/>
</dbReference>
<keyword evidence="5 7" id="KW-0548">Nucleotidyltransferase</keyword>
<comment type="function">
    <text evidence="7">Catalyzes the formation of 4-diphosphocytidyl-2-C-methyl-D-erythritol from CTP and 2-C-methyl-D-erythritol 4-phosphate (MEP).</text>
</comment>
<dbReference type="GO" id="GO:0050518">
    <property type="term" value="F:2-C-methyl-D-erythritol 4-phosphate cytidylyltransferase activity"/>
    <property type="evidence" value="ECO:0007669"/>
    <property type="project" value="UniProtKB-UniRule"/>
</dbReference>
<feature type="site" description="Positions MEP for the nucleophilic attack" evidence="7">
    <location>
        <position position="216"/>
    </location>
</feature>
<dbReference type="EMBL" id="JADCKB010000014">
    <property type="protein sequence ID" value="MBE5040374.1"/>
    <property type="molecule type" value="Genomic_DNA"/>
</dbReference>
<comment type="caution">
    <text evidence="8">The sequence shown here is derived from an EMBL/GenBank/DDBJ whole genome shotgun (WGS) entry which is preliminary data.</text>
</comment>
<dbReference type="Gene3D" id="3.90.550.10">
    <property type="entry name" value="Spore Coat Polysaccharide Biosynthesis Protein SpsA, Chain A"/>
    <property type="match status" value="1"/>
</dbReference>
<evidence type="ECO:0000256" key="1">
    <source>
        <dbReference type="ARBA" id="ARBA00001282"/>
    </source>
</evidence>
<keyword evidence="9" id="KW-1185">Reference proteome</keyword>
<dbReference type="HAMAP" id="MF_00108">
    <property type="entry name" value="IspD"/>
    <property type="match status" value="1"/>
</dbReference>
<dbReference type="RefSeq" id="WP_226392924.1">
    <property type="nucleotide sequence ID" value="NZ_JADCKB010000014.1"/>
</dbReference>
<evidence type="ECO:0000256" key="3">
    <source>
        <dbReference type="ARBA" id="ARBA00009789"/>
    </source>
</evidence>
<evidence type="ECO:0000313" key="8">
    <source>
        <dbReference type="EMBL" id="MBE5040374.1"/>
    </source>
</evidence>
<evidence type="ECO:0000256" key="6">
    <source>
        <dbReference type="ARBA" id="ARBA00023229"/>
    </source>
</evidence>
<evidence type="ECO:0000256" key="4">
    <source>
        <dbReference type="ARBA" id="ARBA00022679"/>
    </source>
</evidence>
<dbReference type="PANTHER" id="PTHR32125">
    <property type="entry name" value="2-C-METHYL-D-ERYTHRITOL 4-PHOSPHATE CYTIDYLYLTRANSFERASE, CHLOROPLASTIC"/>
    <property type="match status" value="1"/>
</dbReference>
<dbReference type="PROSITE" id="PS01295">
    <property type="entry name" value="ISPD"/>
    <property type="match status" value="1"/>
</dbReference>
<reference evidence="8" key="1">
    <citation type="submission" date="2020-10" db="EMBL/GenBank/DDBJ databases">
        <title>ChiBAC.</title>
        <authorList>
            <person name="Zenner C."/>
            <person name="Hitch T.C.A."/>
            <person name="Clavel T."/>
        </authorList>
    </citation>
    <scope>NUCLEOTIDE SEQUENCE</scope>
    <source>
        <strain evidence="8">DSM 107454</strain>
    </source>
</reference>
<dbReference type="AlphaFoldDB" id="A0A9D5R9D3"/>
<dbReference type="InterPro" id="IPR001228">
    <property type="entry name" value="IspD"/>
</dbReference>
<protein>
    <recommendedName>
        <fullName evidence="7">2-C-methyl-D-erythritol 4-phosphate cytidylyltransferase</fullName>
        <ecNumber evidence="7">2.7.7.60</ecNumber>
    </recommendedName>
    <alternativeName>
        <fullName evidence="7">4-diphosphocytidyl-2C-methyl-D-erythritol synthase</fullName>
    </alternativeName>
    <alternativeName>
        <fullName evidence="7">MEP cytidylyltransferase</fullName>
        <shortName evidence="7">MCT</shortName>
    </alternativeName>
</protein>
<dbReference type="InterPro" id="IPR050088">
    <property type="entry name" value="IspD/TarI_cytidylyltransf_bact"/>
</dbReference>
<comment type="catalytic activity">
    <reaction evidence="1 7">
        <text>2-C-methyl-D-erythritol 4-phosphate + CTP + H(+) = 4-CDP-2-C-methyl-D-erythritol + diphosphate</text>
        <dbReference type="Rhea" id="RHEA:13429"/>
        <dbReference type="ChEBI" id="CHEBI:15378"/>
        <dbReference type="ChEBI" id="CHEBI:33019"/>
        <dbReference type="ChEBI" id="CHEBI:37563"/>
        <dbReference type="ChEBI" id="CHEBI:57823"/>
        <dbReference type="ChEBI" id="CHEBI:58262"/>
        <dbReference type="EC" id="2.7.7.60"/>
    </reaction>
</comment>
<dbReference type="CDD" id="cd02516">
    <property type="entry name" value="CDP-ME_synthetase"/>
    <property type="match status" value="1"/>
</dbReference>
<dbReference type="InterPro" id="IPR029044">
    <property type="entry name" value="Nucleotide-diphossugar_trans"/>
</dbReference>
<evidence type="ECO:0000256" key="5">
    <source>
        <dbReference type="ARBA" id="ARBA00022695"/>
    </source>
</evidence>
<feature type="site" description="Positions MEP for the nucleophilic attack" evidence="7">
    <location>
        <position position="160"/>
    </location>
</feature>
<dbReference type="NCBIfam" id="TIGR00453">
    <property type="entry name" value="ispD"/>
    <property type="match status" value="1"/>
</dbReference>
<dbReference type="EC" id="2.7.7.60" evidence="7"/>
<sequence length="236" mass="25995">MKHEKQDVLQASVIIAAAGTGSRMGAGVNKQFLMLGDMPVLAHTLFAFENAELISEIVISAKHDEIVTISHLIQDFDIRKVKAIVPGGETRQESVRLGLEHVTSKMVLVHDGARPFVEEEQILTAIRMLHKHQAVTLGVPVKDTIKRVDSHENVCETLERSGLFQIQTPQGFRTDVLRKAHQKALKEEFQATDDAALAEYIGVPVHVISGSVWNLKLTTPEDLVMGRAILAARTGE</sequence>
<keyword evidence="6 7" id="KW-0414">Isoprene biosynthesis</keyword>
<dbReference type="PANTHER" id="PTHR32125:SF4">
    <property type="entry name" value="2-C-METHYL-D-ERYTHRITOL 4-PHOSPHATE CYTIDYLYLTRANSFERASE, CHLOROPLASTIC"/>
    <property type="match status" value="1"/>
</dbReference>
<dbReference type="SUPFAM" id="SSF53448">
    <property type="entry name" value="Nucleotide-diphospho-sugar transferases"/>
    <property type="match status" value="1"/>
</dbReference>
<evidence type="ECO:0000313" key="9">
    <source>
        <dbReference type="Proteomes" id="UP000806542"/>
    </source>
</evidence>
<dbReference type="Proteomes" id="UP000806542">
    <property type="component" value="Unassembled WGS sequence"/>
</dbReference>
<feature type="site" description="Transition state stabilizer" evidence="7">
    <location>
        <position position="30"/>
    </location>
</feature>
<keyword evidence="4 7" id="KW-0808">Transferase</keyword>
<dbReference type="FunFam" id="3.90.550.10:FF:000003">
    <property type="entry name" value="2-C-methyl-D-erythritol 4-phosphate cytidylyltransferase"/>
    <property type="match status" value="1"/>
</dbReference>
<feature type="site" description="Transition state stabilizer" evidence="7">
    <location>
        <position position="23"/>
    </location>
</feature>
<name>A0A9D5R9D3_9FIRM</name>
<comment type="pathway">
    <text evidence="2 7">Isoprenoid biosynthesis; isopentenyl diphosphate biosynthesis via DXP pathway; isopentenyl diphosphate from 1-deoxy-D-xylulose 5-phosphate: step 2/6.</text>
</comment>
<evidence type="ECO:0000256" key="2">
    <source>
        <dbReference type="ARBA" id="ARBA00004787"/>
    </source>
</evidence>
<proteinExistence type="inferred from homology"/>
<dbReference type="InterPro" id="IPR034683">
    <property type="entry name" value="IspD/TarI"/>
</dbReference>